<evidence type="ECO:0000256" key="7">
    <source>
        <dbReference type="ARBA" id="ARBA00022741"/>
    </source>
</evidence>
<protein>
    <recommendedName>
        <fullName evidence="10">Selenoprotein O</fullName>
    </recommendedName>
</protein>
<keyword evidence="5" id="KW-0479">Metal-binding</keyword>
<feature type="compositionally biased region" description="Polar residues" evidence="11">
    <location>
        <begin position="1370"/>
        <end position="1390"/>
    </location>
</feature>
<dbReference type="InterPro" id="IPR003846">
    <property type="entry name" value="SelO"/>
</dbReference>
<keyword evidence="8" id="KW-0067">ATP-binding</keyword>
<feature type="domain" description="GIT Spa2 homology (SHD)" evidence="12">
    <location>
        <begin position="665"/>
        <end position="695"/>
    </location>
</feature>
<dbReference type="Gene3D" id="1.20.120.330">
    <property type="entry name" value="Nucleotidyltransferases domain 2"/>
    <property type="match status" value="1"/>
</dbReference>
<evidence type="ECO:0000256" key="3">
    <source>
        <dbReference type="ARBA" id="ARBA00022679"/>
    </source>
</evidence>
<evidence type="ECO:0000256" key="11">
    <source>
        <dbReference type="SAM" id="MobiDB-lite"/>
    </source>
</evidence>
<feature type="region of interest" description="Disordered" evidence="11">
    <location>
        <begin position="695"/>
        <end position="751"/>
    </location>
</feature>
<keyword evidence="4" id="KW-0548">Nucleotidyltransferase</keyword>
<dbReference type="RefSeq" id="XP_051606659.1">
    <property type="nucleotide sequence ID" value="XM_051754289.1"/>
</dbReference>
<feature type="compositionally biased region" description="Acidic residues" evidence="11">
    <location>
        <begin position="1592"/>
        <end position="1607"/>
    </location>
</feature>
<dbReference type="GO" id="GO:0046872">
    <property type="term" value="F:metal ion binding"/>
    <property type="evidence" value="ECO:0007669"/>
    <property type="project" value="UniProtKB-KW"/>
</dbReference>
<feature type="compositionally biased region" description="Basic and acidic residues" evidence="11">
    <location>
        <begin position="695"/>
        <end position="705"/>
    </location>
</feature>
<keyword evidence="6" id="KW-0677">Repeat</keyword>
<feature type="compositionally biased region" description="Polar residues" evidence="11">
    <location>
        <begin position="1202"/>
        <end position="1234"/>
    </location>
</feature>
<dbReference type="Proteomes" id="UP001204833">
    <property type="component" value="Unassembled WGS sequence"/>
</dbReference>
<evidence type="ECO:0000313" key="13">
    <source>
        <dbReference type="EMBL" id="KAI5949149.1"/>
    </source>
</evidence>
<feature type="compositionally biased region" description="Polar residues" evidence="11">
    <location>
        <begin position="1181"/>
        <end position="1195"/>
    </location>
</feature>
<feature type="compositionally biased region" description="Polar residues" evidence="11">
    <location>
        <begin position="1427"/>
        <end position="1437"/>
    </location>
</feature>
<comment type="caution">
    <text evidence="13">The sequence shown here is derived from an EMBL/GenBank/DDBJ whole genome shotgun (WGS) entry which is preliminary data.</text>
</comment>
<accession>A0AAD5FWD3</accession>
<keyword evidence="9" id="KW-0460">Magnesium</keyword>
<evidence type="ECO:0000256" key="10">
    <source>
        <dbReference type="ARBA" id="ARBA00031547"/>
    </source>
</evidence>
<dbReference type="SMART" id="SM00555">
    <property type="entry name" value="GIT"/>
    <property type="match status" value="2"/>
</dbReference>
<feature type="domain" description="GIT Spa2 homology (SHD)" evidence="12">
    <location>
        <begin position="615"/>
        <end position="645"/>
    </location>
</feature>
<evidence type="ECO:0000313" key="14">
    <source>
        <dbReference type="Proteomes" id="UP001204833"/>
    </source>
</evidence>
<dbReference type="PANTHER" id="PTHR32057">
    <property type="entry name" value="PROTEIN ADENYLYLTRANSFERASE SELO, MITOCHONDRIAL"/>
    <property type="match status" value="1"/>
</dbReference>
<evidence type="ECO:0000256" key="9">
    <source>
        <dbReference type="ARBA" id="ARBA00022842"/>
    </source>
</evidence>
<keyword evidence="3" id="KW-0808">Transferase</keyword>
<dbReference type="Pfam" id="PF02696">
    <property type="entry name" value="SelO"/>
    <property type="match status" value="1"/>
</dbReference>
<evidence type="ECO:0000256" key="6">
    <source>
        <dbReference type="ARBA" id="ARBA00022737"/>
    </source>
</evidence>
<comment type="similarity">
    <text evidence="2">Belongs to the SELO family.</text>
</comment>
<gene>
    <name evidence="13" type="ORF">KGF57_004747</name>
</gene>
<dbReference type="Pfam" id="PF08518">
    <property type="entry name" value="GIT_SHD"/>
    <property type="match status" value="2"/>
</dbReference>
<feature type="compositionally biased region" description="Basic and acidic residues" evidence="11">
    <location>
        <begin position="1354"/>
        <end position="1369"/>
    </location>
</feature>
<feature type="region of interest" description="Disordered" evidence="11">
    <location>
        <begin position="1181"/>
        <end position="1619"/>
    </location>
</feature>
<keyword evidence="7" id="KW-0547">Nucleotide-binding</keyword>
<evidence type="ECO:0000259" key="12">
    <source>
        <dbReference type="SMART" id="SM00555"/>
    </source>
</evidence>
<reference evidence="13 14" key="1">
    <citation type="journal article" date="2022" name="DNA Res.">
        <title>Genome analysis of five recently described species of the CUG-Ser clade uncovers Candida theae as a new hybrid lineage with pathogenic potential in the Candida parapsilosis species complex.</title>
        <authorList>
            <person name="Mixao V."/>
            <person name="Del Olmo V."/>
            <person name="Hegedusova E."/>
            <person name="Saus E."/>
            <person name="Pryszcz L."/>
            <person name="Cillingova A."/>
            <person name="Nosek J."/>
            <person name="Gabaldon T."/>
        </authorList>
    </citation>
    <scope>NUCLEOTIDE SEQUENCE [LARGE SCALE GENOMIC DNA]</scope>
    <source>
        <strain evidence="13 14">CBS 12239</strain>
    </source>
</reference>
<feature type="region of interest" description="Disordered" evidence="11">
    <location>
        <begin position="941"/>
        <end position="969"/>
    </location>
</feature>
<evidence type="ECO:0000256" key="1">
    <source>
        <dbReference type="ARBA" id="ARBA00001946"/>
    </source>
</evidence>
<dbReference type="InterPro" id="IPR013724">
    <property type="entry name" value="GIT_SHD"/>
</dbReference>
<feature type="compositionally biased region" description="Polar residues" evidence="11">
    <location>
        <begin position="783"/>
        <end position="805"/>
    </location>
</feature>
<proteinExistence type="inferred from homology"/>
<dbReference type="InterPro" id="IPR022018">
    <property type="entry name" value="GIT1_C"/>
</dbReference>
<dbReference type="GO" id="GO:0070733">
    <property type="term" value="F:AMPylase activity"/>
    <property type="evidence" value="ECO:0007669"/>
    <property type="project" value="TreeGrafter"/>
</dbReference>
<sequence length="1791" mass="201204">MVRNNLIYSVNDGGSALIPTIEVALQNENKITNKPRNLLSGGFSWVLPTPRDEYEFLIANPKALKDLGLDASEVDDPVFRQIVSGEFYQDRKTFLDKGFPVPYAQAYAGWQFGQFAGQLGDGRVVNLFEVDKAKKEDVNRHKYELQLKGAGMTPYSRFADGKAVLRSSIREYIISEHLNAIGIPTTRALALTYLPSTLAQRHAVERCAIVARFAESWVRLGTFDLYRYRGDRDGIRQLSDYVISELFTIDGNQFQNFERVNKLRPDLTKLTDDSLTVYDKMYFETIIRNAETTAICQCYGFLNGVLNTDNTSILGLTIDFGPFSIMDKYDPNYTPNSEDHESRYGYRNVPTAIWWNLTRLGENLCELIGAGQKLLDNPEFDQGVKEEWEEDIILRATKIIEMGGEIYQYAYTRKYVATFFKRLGLSTELIDEKNPDIQNLQLLSPMLEALQKLQTDFNLFFLKLQDVDFGTSYEEIAESFLERYDPNTNRNHKEDIAKQFVDWLKVYHGLKKKSAEYQNVSSAADYNPKFLPRNWILDQVIEKVSESKGTDVSYLKKLQDMSSNPFDDRLWGNELKDVEESWILQGEKGDEYAMLQCSYDQNTRSKSTSSRAQRAREKLLKLSAAQFKELSTDVYDELKRRIDESRGEPDHLLPKSSFHPKRNQARQKLASLPQTRFKDLVADISYEIERRDLHIETKDTSEPRRSSLSSNHANNARGAHERKVSQASSHTPASNGGHSRSASQHALNSYPQEDQKKLDVKPDHFVDAATSSKNTAVVPEAEASNQSIGIQQSTVIPTKANLTWSSDEEEEVNDKDKSDNAREISHQTNQQNGGHLQHQNMEFEKGKILELEKELDAYKTQLSSIGQQRDILNEKVKSLQEDYNFSVQQNKNLSEELEQLGQEKENWISKHETLSKSLQSSDKSDELEKLKSINAALRLENQSLKNTSPVNRSISNQSPKQSDTQPRSNNVNITSFLEKLEKIGVPSPDNPSTLELKKQVKQWQRRYEDSRSKCIASEIKKATLSKVELRSFVAPDGLVSIKLVSDAQALFESFLVYISENWDVNILFEKASKIAVVMNEIAAQAENQVANSSDHSISLRDAAAYYLTATRYHATYKSLFPKFIVEKSLGEMNCILCDVIAASKLNENSTNLRKLEPGTKSAATPSQVDYGVRPLKMANKLKSSNPNMINGTYYQSPPGKQRQIQTQTPSQNAQGSPSQKSRSTLVAPSIQQSPSDRKGSIPQNVSGPMKNAETKEHVRVGEDAQSSQDNFKGTKRNEGMQNESSHASLADGRSPVSSGLVDDVVDSKRGASSLGDAQNDETTKNPFASSVTGRGDNIAPQIVERNALPLTNRDLNKEPIVEKQQEKQFENINSSTPLSSRTEKASNVSTLGRKFTDAISDLEQSSSPAMKTSPMKKGKIMDRVKQFESSPEAQAKSSPPKFQRSPRSIESTDESDEPRRLADPFTSKLQGEPEKSATGARTNSNEGENLVSGRGKGIFQSYKDRLNASANANTKGPRFNDDPESLSSSVVGYDSGVPTRDVAPVDTARRVGDFTPVNHSFEDNDKLTGDKEPAVRVKVSSPKPIQHSSSSEESDDDDGDDDDEDERGVESEARQRQEYRKSMAAATFNVDLFDIEDPDNTLTQVLLYLEHQTVEVINTIQSLLGAIKKPDATKDDLRQKSKAITIVISQMCEATNTSMNQTRNAQLKEHGSWVVRSLEDCYHRMDVLCKPVQDTNEGQFADKNFKQRLAGISFDIAKCTKELVKTVEEASLKEDIAYLDARLGRNEEDLT</sequence>
<feature type="compositionally biased region" description="Polar residues" evidence="11">
    <location>
        <begin position="725"/>
        <end position="751"/>
    </location>
</feature>
<dbReference type="HAMAP" id="MF_00692">
    <property type="entry name" value="SelO"/>
    <property type="match status" value="1"/>
</dbReference>
<keyword evidence="14" id="KW-1185">Reference proteome</keyword>
<dbReference type="GO" id="GO:0005524">
    <property type="term" value="F:ATP binding"/>
    <property type="evidence" value="ECO:0007669"/>
    <property type="project" value="UniProtKB-KW"/>
</dbReference>
<dbReference type="GO" id="GO:0005739">
    <property type="term" value="C:mitochondrion"/>
    <property type="evidence" value="ECO:0007669"/>
    <property type="project" value="TreeGrafter"/>
</dbReference>
<dbReference type="Pfam" id="PF12205">
    <property type="entry name" value="GIT1_C"/>
    <property type="match status" value="1"/>
</dbReference>
<evidence type="ECO:0000256" key="2">
    <source>
        <dbReference type="ARBA" id="ARBA00009747"/>
    </source>
</evidence>
<comment type="cofactor">
    <cofactor evidence="1">
        <name>Mg(2+)</name>
        <dbReference type="ChEBI" id="CHEBI:18420"/>
    </cofactor>
</comment>
<name>A0AAD5FWD3_9ASCO</name>
<organism evidence="13 14">
    <name type="scientific">Candida theae</name>
    <dbReference type="NCBI Taxonomy" id="1198502"/>
    <lineage>
        <taxon>Eukaryota</taxon>
        <taxon>Fungi</taxon>
        <taxon>Dikarya</taxon>
        <taxon>Ascomycota</taxon>
        <taxon>Saccharomycotina</taxon>
        <taxon>Pichiomycetes</taxon>
        <taxon>Debaryomycetaceae</taxon>
        <taxon>Candida/Lodderomyces clade</taxon>
        <taxon>Candida</taxon>
    </lineage>
</organism>
<feature type="region of interest" description="Disordered" evidence="11">
    <location>
        <begin position="645"/>
        <end position="671"/>
    </location>
</feature>
<feature type="region of interest" description="Disordered" evidence="11">
    <location>
        <begin position="771"/>
        <end position="820"/>
    </location>
</feature>
<dbReference type="GeneID" id="76152791"/>
<feature type="compositionally biased region" description="Basic and acidic residues" evidence="11">
    <location>
        <begin position="1560"/>
        <end position="1575"/>
    </location>
</feature>
<dbReference type="PANTHER" id="PTHR32057:SF14">
    <property type="entry name" value="PROTEIN ADENYLYLTRANSFERASE SELO, MITOCHONDRIAL"/>
    <property type="match status" value="1"/>
</dbReference>
<dbReference type="EMBL" id="JAIHNG010000164">
    <property type="protein sequence ID" value="KAI5949149.1"/>
    <property type="molecule type" value="Genomic_DNA"/>
</dbReference>
<feature type="compositionally biased region" description="Basic and acidic residues" evidence="11">
    <location>
        <begin position="1608"/>
        <end position="1619"/>
    </location>
</feature>
<feature type="compositionally biased region" description="Basic and acidic residues" evidence="11">
    <location>
        <begin position="1252"/>
        <end position="1262"/>
    </location>
</feature>
<evidence type="ECO:0000256" key="8">
    <source>
        <dbReference type="ARBA" id="ARBA00022840"/>
    </source>
</evidence>
<evidence type="ECO:0000256" key="4">
    <source>
        <dbReference type="ARBA" id="ARBA00022695"/>
    </source>
</evidence>
<evidence type="ECO:0000256" key="5">
    <source>
        <dbReference type="ARBA" id="ARBA00022723"/>
    </source>
</evidence>
<feature type="compositionally biased region" description="Low complexity" evidence="11">
    <location>
        <begin position="1580"/>
        <end position="1591"/>
    </location>
</feature>